<dbReference type="PANTHER" id="PTHR10555:SF170">
    <property type="entry name" value="FI18122P1"/>
    <property type="match status" value="1"/>
</dbReference>
<evidence type="ECO:0000256" key="1">
    <source>
        <dbReference type="ARBA" id="ARBA00004148"/>
    </source>
</evidence>
<dbReference type="InterPro" id="IPR036871">
    <property type="entry name" value="PX_dom_sf"/>
</dbReference>
<dbReference type="AlphaFoldDB" id="A0A9W8QQB9"/>
<reference evidence="12" key="1">
    <citation type="journal article" date="2023" name="Access Microbiol">
        <title>De-novo genome assembly for Akanthomyces muscarius, a biocontrol agent of insect agricultural pests.</title>
        <authorList>
            <person name="Erdos Z."/>
            <person name="Studholme D.J."/>
            <person name="Raymond B."/>
            <person name="Sharma M."/>
        </authorList>
    </citation>
    <scope>NUCLEOTIDE SEQUENCE</scope>
    <source>
        <strain evidence="12">Ve6</strain>
    </source>
</reference>
<gene>
    <name evidence="12" type="ORF">LMH87_006816</name>
</gene>
<dbReference type="Proteomes" id="UP001144673">
    <property type="component" value="Chromosome 1"/>
</dbReference>
<feature type="compositionally biased region" description="Low complexity" evidence="10">
    <location>
        <begin position="10"/>
        <end position="21"/>
    </location>
</feature>
<feature type="compositionally biased region" description="Low complexity" evidence="10">
    <location>
        <begin position="42"/>
        <end position="53"/>
    </location>
</feature>
<keyword evidence="5" id="KW-0967">Endosome</keyword>
<dbReference type="PROSITE" id="PS50195">
    <property type="entry name" value="PX"/>
    <property type="match status" value="1"/>
</dbReference>
<feature type="compositionally biased region" description="Polar residues" evidence="10">
    <location>
        <begin position="66"/>
        <end position="75"/>
    </location>
</feature>
<dbReference type="GeneID" id="80893975"/>
<dbReference type="Pfam" id="PF00787">
    <property type="entry name" value="PX"/>
    <property type="match status" value="1"/>
</dbReference>
<dbReference type="SMART" id="SM00312">
    <property type="entry name" value="PX"/>
    <property type="match status" value="1"/>
</dbReference>
<comment type="function">
    <text evidence="7">Recruits the lipid transfer protein VPS13 to endosomal and vacuolar membranes.</text>
</comment>
<evidence type="ECO:0000256" key="6">
    <source>
        <dbReference type="ARBA" id="ARBA00023136"/>
    </source>
</evidence>
<dbReference type="GO" id="GO:0005774">
    <property type="term" value="C:vacuolar membrane"/>
    <property type="evidence" value="ECO:0007669"/>
    <property type="project" value="UniProtKB-SubCell"/>
</dbReference>
<evidence type="ECO:0000256" key="4">
    <source>
        <dbReference type="ARBA" id="ARBA00022554"/>
    </source>
</evidence>
<dbReference type="GO" id="GO:0032266">
    <property type="term" value="F:phosphatidylinositol-3-phosphate binding"/>
    <property type="evidence" value="ECO:0007669"/>
    <property type="project" value="InterPro"/>
</dbReference>
<proteinExistence type="inferred from homology"/>
<dbReference type="Gene3D" id="3.30.1520.10">
    <property type="entry name" value="Phox-like domain"/>
    <property type="match status" value="1"/>
</dbReference>
<evidence type="ECO:0000256" key="5">
    <source>
        <dbReference type="ARBA" id="ARBA00022753"/>
    </source>
</evidence>
<comment type="similarity">
    <text evidence="3">Belongs to the YPT35 family.</text>
</comment>
<evidence type="ECO:0000259" key="11">
    <source>
        <dbReference type="PROSITE" id="PS50195"/>
    </source>
</evidence>
<dbReference type="EMBL" id="JAJHUN010000001">
    <property type="protein sequence ID" value="KAJ4165170.1"/>
    <property type="molecule type" value="Genomic_DNA"/>
</dbReference>
<dbReference type="GO" id="GO:0010008">
    <property type="term" value="C:endosome membrane"/>
    <property type="evidence" value="ECO:0007669"/>
    <property type="project" value="UniProtKB-SubCell"/>
</dbReference>
<evidence type="ECO:0000256" key="9">
    <source>
        <dbReference type="ARBA" id="ARBA00033785"/>
    </source>
</evidence>
<evidence type="ECO:0000256" key="10">
    <source>
        <dbReference type="SAM" id="MobiDB-lite"/>
    </source>
</evidence>
<dbReference type="InterPro" id="IPR037917">
    <property type="entry name" value="Ypt35_PX"/>
</dbReference>
<dbReference type="PANTHER" id="PTHR10555">
    <property type="entry name" value="SORTING NEXIN"/>
    <property type="match status" value="1"/>
</dbReference>
<evidence type="ECO:0000256" key="8">
    <source>
        <dbReference type="ARBA" id="ARBA00033774"/>
    </source>
</evidence>
<evidence type="ECO:0000256" key="7">
    <source>
        <dbReference type="ARBA" id="ARBA00033728"/>
    </source>
</evidence>
<protein>
    <recommendedName>
        <fullName evidence="8">Endosomal/vacuolar adapter protein YPT35</fullName>
    </recommendedName>
    <alternativeName>
        <fullName evidence="9">PX domain-containing protein YPT35</fullName>
    </alternativeName>
</protein>
<dbReference type="RefSeq" id="XP_056060085.1">
    <property type="nucleotide sequence ID" value="XM_056204763.1"/>
</dbReference>
<feature type="region of interest" description="Disordered" evidence="10">
    <location>
        <begin position="1"/>
        <end position="109"/>
    </location>
</feature>
<keyword evidence="13" id="KW-1185">Reference proteome</keyword>
<dbReference type="KEGG" id="amus:LMH87_006816"/>
<comment type="caution">
    <text evidence="12">The sequence shown here is derived from an EMBL/GenBank/DDBJ whole genome shotgun (WGS) entry which is preliminary data.</text>
</comment>
<organism evidence="12 13">
    <name type="scientific">Akanthomyces muscarius</name>
    <name type="common">Entomopathogenic fungus</name>
    <name type="synonym">Lecanicillium muscarium</name>
    <dbReference type="NCBI Taxonomy" id="2231603"/>
    <lineage>
        <taxon>Eukaryota</taxon>
        <taxon>Fungi</taxon>
        <taxon>Dikarya</taxon>
        <taxon>Ascomycota</taxon>
        <taxon>Pezizomycotina</taxon>
        <taxon>Sordariomycetes</taxon>
        <taxon>Hypocreomycetidae</taxon>
        <taxon>Hypocreales</taxon>
        <taxon>Cordycipitaceae</taxon>
        <taxon>Akanthomyces</taxon>
    </lineage>
</organism>
<evidence type="ECO:0000313" key="13">
    <source>
        <dbReference type="Proteomes" id="UP001144673"/>
    </source>
</evidence>
<dbReference type="InterPro" id="IPR001683">
    <property type="entry name" value="PX_dom"/>
</dbReference>
<evidence type="ECO:0000256" key="3">
    <source>
        <dbReference type="ARBA" id="ARBA00007426"/>
    </source>
</evidence>
<dbReference type="CDD" id="cd07280">
    <property type="entry name" value="PX_YPT35"/>
    <property type="match status" value="1"/>
</dbReference>
<evidence type="ECO:0000256" key="2">
    <source>
        <dbReference type="ARBA" id="ARBA00004177"/>
    </source>
</evidence>
<dbReference type="SUPFAM" id="SSF64268">
    <property type="entry name" value="PX domain"/>
    <property type="match status" value="1"/>
</dbReference>
<keyword evidence="6" id="KW-0472">Membrane</keyword>
<feature type="domain" description="PX" evidence="11">
    <location>
        <begin position="132"/>
        <end position="242"/>
    </location>
</feature>
<keyword evidence="4" id="KW-0926">Vacuole</keyword>
<accession>A0A9W8QQB9</accession>
<name>A0A9W8QQB9_AKAMU</name>
<evidence type="ECO:0000313" key="12">
    <source>
        <dbReference type="EMBL" id="KAJ4165170.1"/>
    </source>
</evidence>
<comment type="subcellular location">
    <subcellularLocation>
        <location evidence="2">Endosome</location>
    </subcellularLocation>
    <subcellularLocation>
        <location evidence="1">Vacuole membrane</location>
        <topology evidence="1">Peripheral membrane protein</topology>
    </subcellularLocation>
</comment>
<sequence length="242" mass="26059">MEATLHPSHAGAGARAVAATGQTLGSGETETHGGWHAGSGSGAAPSSRRLGGLRSMGGLNGEDSETTNAMDSSAPSDAPFTAPPYWQNMPSRRRAASTQSSDSGRPSGAILLLDNEADEEEEDRNNACWAKSVEIVGHTIVNGGATSIGAFVVWNVRVETLQGSYMYIRKRYSEFDALRQRLMKSFPNFDAAVPSLPPKSVISKFRPKFLEKRRAGLQYFLNCIMLNPEFTGSPVLKDFLFS</sequence>